<gene>
    <name evidence="2" type="ORF">HLASF_1343</name>
</gene>
<name>A0A0F7PDY5_9EURY</name>
<dbReference type="HOGENOM" id="CLU_166559_0_0_2"/>
<feature type="transmembrane region" description="Helical" evidence="1">
    <location>
        <begin position="73"/>
        <end position="90"/>
    </location>
</feature>
<dbReference type="Proteomes" id="UP000069906">
    <property type="component" value="Chromosome"/>
</dbReference>
<dbReference type="OrthoDB" id="201542at2157"/>
<proteinExistence type="predicted"/>
<dbReference type="Pfam" id="PF24365">
    <property type="entry name" value="DUF7521"/>
    <property type="match status" value="1"/>
</dbReference>
<sequence length="93" mass="10038">MAPIEILYTIFSLTLTVTGLSMVGLALRAYVDTARDSMLQLSIGFALVVAAAVGTTISAFLTDFAGARSLLTVNYVFTTIGYLFVMYSIISRR</sequence>
<keyword evidence="1" id="KW-1133">Transmembrane helix</keyword>
<organism evidence="2 3">
    <name type="scientific">Halanaeroarchaeum sulfurireducens</name>
    <dbReference type="NCBI Taxonomy" id="1604004"/>
    <lineage>
        <taxon>Archaea</taxon>
        <taxon>Methanobacteriati</taxon>
        <taxon>Methanobacteriota</taxon>
        <taxon>Stenosarchaea group</taxon>
        <taxon>Halobacteria</taxon>
        <taxon>Halobacteriales</taxon>
        <taxon>Halobacteriaceae</taxon>
        <taxon>Halanaeroarchaeum</taxon>
    </lineage>
</organism>
<dbReference type="InterPro" id="IPR055943">
    <property type="entry name" value="DUF7521"/>
</dbReference>
<dbReference type="GeneID" id="25159504"/>
<feature type="transmembrane region" description="Helical" evidence="1">
    <location>
        <begin position="39"/>
        <end position="61"/>
    </location>
</feature>
<evidence type="ECO:0000256" key="1">
    <source>
        <dbReference type="SAM" id="Phobius"/>
    </source>
</evidence>
<keyword evidence="1" id="KW-0812">Transmembrane</keyword>
<dbReference type="KEGG" id="hsu:HLASF_1343"/>
<reference evidence="2 3" key="1">
    <citation type="journal article" date="2015" name="ISME J.">
        <title>Elemental sulfur and acetate can support life of a novel strictly anaerobic haloarchaeon.</title>
        <authorList>
            <person name="Sorokin D.Y."/>
            <person name="Kublanov I.V."/>
            <person name="Gavrilov S.N."/>
            <person name="Rojo D."/>
            <person name="Roman P."/>
            <person name="Golyshin P.N."/>
            <person name="Slepak V.Z."/>
            <person name="Smedile F."/>
            <person name="Ferrer M."/>
            <person name="Messina E."/>
            <person name="La Cono V."/>
            <person name="Yakimov M.M."/>
        </authorList>
    </citation>
    <scope>NUCLEOTIDE SEQUENCE [LARGE SCALE GENOMIC DNA]</scope>
    <source>
        <strain evidence="2 3">HSR2</strain>
    </source>
</reference>
<dbReference type="RefSeq" id="WP_050048542.1">
    <property type="nucleotide sequence ID" value="NZ_CP008874.1"/>
</dbReference>
<dbReference type="AlphaFoldDB" id="A0A0F7PDY5"/>
<evidence type="ECO:0000313" key="3">
    <source>
        <dbReference type="Proteomes" id="UP000069906"/>
    </source>
</evidence>
<accession>A0A0F7PDY5</accession>
<keyword evidence="1" id="KW-0472">Membrane</keyword>
<protein>
    <submittedName>
        <fullName evidence="2">Uncharacterized protein</fullName>
    </submittedName>
</protein>
<feature type="transmembrane region" description="Helical" evidence="1">
    <location>
        <begin position="6"/>
        <end position="27"/>
    </location>
</feature>
<dbReference type="EMBL" id="CP008874">
    <property type="protein sequence ID" value="AKH97829.1"/>
    <property type="molecule type" value="Genomic_DNA"/>
</dbReference>
<keyword evidence="3" id="KW-1185">Reference proteome</keyword>
<evidence type="ECO:0000313" key="2">
    <source>
        <dbReference type="EMBL" id="AKH97829.1"/>
    </source>
</evidence>